<keyword evidence="3" id="KW-1185">Reference proteome</keyword>
<dbReference type="Proteomes" id="UP000287519">
    <property type="component" value="Unassembled WGS sequence"/>
</dbReference>
<sequence length="39" mass="4032">MSPGVARRRACHGVPFVPGSGVAARRSSEVTHLTRSSGP</sequence>
<feature type="region of interest" description="Disordered" evidence="1">
    <location>
        <begin position="18"/>
        <end position="39"/>
    </location>
</feature>
<evidence type="ECO:0000313" key="3">
    <source>
        <dbReference type="Proteomes" id="UP000287519"/>
    </source>
</evidence>
<reference evidence="2 3" key="1">
    <citation type="submission" date="2018-11" db="EMBL/GenBank/DDBJ databases">
        <title>Microbial catabolism of amino acid.</title>
        <authorList>
            <person name="Hibi M."/>
            <person name="Ogawa J."/>
        </authorList>
    </citation>
    <scope>NUCLEOTIDE SEQUENCE [LARGE SCALE GENOMIC DNA]</scope>
    <source>
        <strain evidence="2 3">C31-06</strain>
    </source>
</reference>
<comment type="caution">
    <text evidence="2">The sequence shown here is derived from an EMBL/GenBank/DDBJ whole genome shotgun (WGS) entry which is preliminary data.</text>
</comment>
<evidence type="ECO:0000313" key="2">
    <source>
        <dbReference type="EMBL" id="GCE37024.1"/>
    </source>
</evidence>
<dbReference type="AlphaFoldDB" id="A0A402C0B8"/>
<name>A0A402C0B8_RHOWR</name>
<feature type="compositionally biased region" description="Polar residues" evidence="1">
    <location>
        <begin position="30"/>
        <end position="39"/>
    </location>
</feature>
<proteinExistence type="predicted"/>
<evidence type="ECO:0000256" key="1">
    <source>
        <dbReference type="SAM" id="MobiDB-lite"/>
    </source>
</evidence>
<accession>A0A402C0B8</accession>
<organism evidence="2 3">
    <name type="scientific">Rhodococcus wratislaviensis</name>
    <name type="common">Tsukamurella wratislaviensis</name>
    <dbReference type="NCBI Taxonomy" id="44752"/>
    <lineage>
        <taxon>Bacteria</taxon>
        <taxon>Bacillati</taxon>
        <taxon>Actinomycetota</taxon>
        <taxon>Actinomycetes</taxon>
        <taxon>Mycobacteriales</taxon>
        <taxon>Nocardiaceae</taxon>
        <taxon>Rhodococcus</taxon>
    </lineage>
</organism>
<dbReference type="EMBL" id="BHYM01000005">
    <property type="protein sequence ID" value="GCE37024.1"/>
    <property type="molecule type" value="Genomic_DNA"/>
</dbReference>
<gene>
    <name evidence="2" type="ORF">Rhow_006024</name>
</gene>
<protein>
    <submittedName>
        <fullName evidence="2">Uncharacterized protein</fullName>
    </submittedName>
</protein>